<dbReference type="AlphaFoldDB" id="E9IQC9"/>
<dbReference type="InterPro" id="IPR008906">
    <property type="entry name" value="HATC_C_dom"/>
</dbReference>
<reference evidence="2" key="1">
    <citation type="journal article" date="2011" name="Proc. Natl. Acad. Sci. U.S.A.">
        <title>The genome of the fire ant Solenopsis invicta.</title>
        <authorList>
            <person name="Wurm Y."/>
            <person name="Wang J."/>
            <person name="Riba-Grognuz O."/>
            <person name="Corona M."/>
            <person name="Nygaard S."/>
            <person name="Hunt B.G."/>
            <person name="Ingram K.K."/>
            <person name="Falquet L."/>
            <person name="Nipitwattanaphon M."/>
            <person name="Gotzek D."/>
            <person name="Dijkstra M.B."/>
            <person name="Oettler J."/>
            <person name="Comtesse F."/>
            <person name="Shih C.J."/>
            <person name="Wu W.J."/>
            <person name="Yang C.C."/>
            <person name="Thomas J."/>
            <person name="Beaudoing E."/>
            <person name="Pradervand S."/>
            <person name="Flegel V."/>
            <person name="Cook E.D."/>
            <person name="Fabbretti R."/>
            <person name="Stockinger H."/>
            <person name="Long L."/>
            <person name="Farmerie W.G."/>
            <person name="Oakey J."/>
            <person name="Boomsma J.J."/>
            <person name="Pamilo P."/>
            <person name="Yi S.V."/>
            <person name="Heinze J."/>
            <person name="Goodisman M.A."/>
            <person name="Farinelli L."/>
            <person name="Harshman K."/>
            <person name="Hulo N."/>
            <person name="Cerutti L."/>
            <person name="Xenarios I."/>
            <person name="Shoemaker D."/>
            <person name="Keller L."/>
        </authorList>
    </citation>
    <scope>NUCLEOTIDE SEQUENCE [LARGE SCALE GENOMIC DNA]</scope>
</reference>
<evidence type="ECO:0000313" key="2">
    <source>
        <dbReference type="EMBL" id="EFZ17225.1"/>
    </source>
</evidence>
<dbReference type="SUPFAM" id="SSF53098">
    <property type="entry name" value="Ribonuclease H-like"/>
    <property type="match status" value="1"/>
</dbReference>
<feature type="domain" description="HAT C-terminal dimerisation" evidence="1">
    <location>
        <begin position="93"/>
        <end position="147"/>
    </location>
</feature>
<name>E9IQC9_SOLIN</name>
<feature type="non-terminal residue" evidence="2">
    <location>
        <position position="1"/>
    </location>
</feature>
<dbReference type="EMBL" id="GL764723">
    <property type="protein sequence ID" value="EFZ17225.1"/>
    <property type="molecule type" value="Genomic_DNA"/>
</dbReference>
<protein>
    <recommendedName>
        <fullName evidence="1">HAT C-terminal dimerisation domain-containing protein</fullName>
    </recommendedName>
</protein>
<proteinExistence type="predicted"/>
<dbReference type="HOGENOM" id="CLU_1536349_0_0_1"/>
<gene>
    <name evidence="2" type="ORF">SINV_15371</name>
</gene>
<organism>
    <name type="scientific">Solenopsis invicta</name>
    <name type="common">Red imported fire ant</name>
    <name type="synonym">Solenopsis wagneri</name>
    <dbReference type="NCBI Taxonomy" id="13686"/>
    <lineage>
        <taxon>Eukaryota</taxon>
        <taxon>Metazoa</taxon>
        <taxon>Ecdysozoa</taxon>
        <taxon>Arthropoda</taxon>
        <taxon>Hexapoda</taxon>
        <taxon>Insecta</taxon>
        <taxon>Pterygota</taxon>
        <taxon>Neoptera</taxon>
        <taxon>Endopterygota</taxon>
        <taxon>Hymenoptera</taxon>
        <taxon>Apocrita</taxon>
        <taxon>Aculeata</taxon>
        <taxon>Formicoidea</taxon>
        <taxon>Formicidae</taxon>
        <taxon>Myrmicinae</taxon>
        <taxon>Solenopsis</taxon>
    </lineage>
</organism>
<sequence>RNSKLTKSTTKLDILFDKATKETIKQMEKEKRIKNAEIILSSFIADHNIAFCNVEHLVANVKKCFSRFPNFERCTVTSKKMHIYYQKCYSQSKYLFKHIAKIALIVLTLPHSNAEAERVFSVVTDIKTKKRNKIGNDNVNSVCVIRSKFSAENLNCTNFKPNPKHFEKFTKDTYL</sequence>
<accession>E9IQC9</accession>
<dbReference type="Pfam" id="PF05699">
    <property type="entry name" value="Dimer_Tnp_hAT"/>
    <property type="match status" value="1"/>
</dbReference>
<dbReference type="GO" id="GO:0046983">
    <property type="term" value="F:protein dimerization activity"/>
    <property type="evidence" value="ECO:0007669"/>
    <property type="project" value="InterPro"/>
</dbReference>
<evidence type="ECO:0000259" key="1">
    <source>
        <dbReference type="Pfam" id="PF05699"/>
    </source>
</evidence>
<feature type="non-terminal residue" evidence="2">
    <location>
        <position position="175"/>
    </location>
</feature>
<dbReference type="InterPro" id="IPR012337">
    <property type="entry name" value="RNaseH-like_sf"/>
</dbReference>